<dbReference type="InterPro" id="IPR006119">
    <property type="entry name" value="Resolv_N"/>
</dbReference>
<evidence type="ECO:0000259" key="1">
    <source>
        <dbReference type="PROSITE" id="PS51736"/>
    </source>
</evidence>
<dbReference type="EMBL" id="FNOV01000014">
    <property type="protein sequence ID" value="SDY81646.1"/>
    <property type="molecule type" value="Genomic_DNA"/>
</dbReference>
<evidence type="ECO:0000313" key="2">
    <source>
        <dbReference type="EMBL" id="SDY81646.1"/>
    </source>
</evidence>
<gene>
    <name evidence="2" type="ORF">SAMN04488069_11459</name>
</gene>
<dbReference type="Gene3D" id="3.40.50.1390">
    <property type="entry name" value="Resolvase, N-terminal catalytic domain"/>
    <property type="match status" value="1"/>
</dbReference>
<dbReference type="InterPro" id="IPR036162">
    <property type="entry name" value="Resolvase-like_N_sf"/>
</dbReference>
<dbReference type="SUPFAM" id="SSF53041">
    <property type="entry name" value="Resolvase-like"/>
    <property type="match status" value="1"/>
</dbReference>
<dbReference type="STRING" id="651662.SAMN04488069_11459"/>
<dbReference type="Pfam" id="PF00239">
    <property type="entry name" value="Resolvase"/>
    <property type="match status" value="1"/>
</dbReference>
<proteinExistence type="predicted"/>
<dbReference type="AlphaFoldDB" id="A0A1H3MYK2"/>
<feature type="domain" description="Resolvase/invertase-type recombinase catalytic" evidence="1">
    <location>
        <begin position="1"/>
        <end position="53"/>
    </location>
</feature>
<protein>
    <submittedName>
        <fullName evidence="2">Resolvase, N terminal domain</fullName>
    </submittedName>
</protein>
<name>A0A1H3MYK2_9BACT</name>
<dbReference type="Proteomes" id="UP000199249">
    <property type="component" value="Unassembled WGS sequence"/>
</dbReference>
<dbReference type="GO" id="GO:0003677">
    <property type="term" value="F:DNA binding"/>
    <property type="evidence" value="ECO:0007669"/>
    <property type="project" value="InterPro"/>
</dbReference>
<reference evidence="3" key="1">
    <citation type="submission" date="2016-10" db="EMBL/GenBank/DDBJ databases">
        <authorList>
            <person name="Varghese N."/>
            <person name="Submissions S."/>
        </authorList>
    </citation>
    <scope>NUCLEOTIDE SEQUENCE [LARGE SCALE GENOMIC DNA]</scope>
    <source>
        <strain evidence="3">CGMCC 1.8975</strain>
    </source>
</reference>
<sequence>MKIGYAHVSTCDQNLELQLDALTQAGCETIFQEKVSRATKARPELDKLLASLR</sequence>
<accession>A0A1H3MYK2</accession>
<evidence type="ECO:0000313" key="3">
    <source>
        <dbReference type="Proteomes" id="UP000199249"/>
    </source>
</evidence>
<dbReference type="PROSITE" id="PS51736">
    <property type="entry name" value="RECOMBINASES_3"/>
    <property type="match status" value="1"/>
</dbReference>
<organism evidence="2 3">
    <name type="scientific">Hymenobacter psychrophilus</name>
    <dbReference type="NCBI Taxonomy" id="651662"/>
    <lineage>
        <taxon>Bacteria</taxon>
        <taxon>Pseudomonadati</taxon>
        <taxon>Bacteroidota</taxon>
        <taxon>Cytophagia</taxon>
        <taxon>Cytophagales</taxon>
        <taxon>Hymenobacteraceae</taxon>
        <taxon>Hymenobacter</taxon>
    </lineage>
</organism>
<keyword evidence="3" id="KW-1185">Reference proteome</keyword>
<dbReference type="GO" id="GO:0000150">
    <property type="term" value="F:DNA strand exchange activity"/>
    <property type="evidence" value="ECO:0007669"/>
    <property type="project" value="InterPro"/>
</dbReference>